<dbReference type="SUPFAM" id="SSF52266">
    <property type="entry name" value="SGNH hydrolase"/>
    <property type="match status" value="1"/>
</dbReference>
<keyword evidence="7 11" id="KW-0012">Acyltransferase</keyword>
<dbReference type="PANTHER" id="PTHR23028:SF53">
    <property type="entry name" value="ACYL_TRANSF_3 DOMAIN-CONTAINING PROTEIN"/>
    <property type="match status" value="1"/>
</dbReference>
<feature type="region of interest" description="Disordered" evidence="8">
    <location>
        <begin position="465"/>
        <end position="488"/>
    </location>
</feature>
<feature type="transmembrane region" description="Helical" evidence="9">
    <location>
        <begin position="156"/>
        <end position="173"/>
    </location>
</feature>
<evidence type="ECO:0000256" key="1">
    <source>
        <dbReference type="ARBA" id="ARBA00004651"/>
    </source>
</evidence>
<evidence type="ECO:0000256" key="2">
    <source>
        <dbReference type="ARBA" id="ARBA00022475"/>
    </source>
</evidence>
<keyword evidence="6 9" id="KW-0472">Membrane</keyword>
<evidence type="ECO:0000256" key="7">
    <source>
        <dbReference type="ARBA" id="ARBA00023315"/>
    </source>
</evidence>
<feature type="region of interest" description="Disordered" evidence="8">
    <location>
        <begin position="416"/>
        <end position="440"/>
    </location>
</feature>
<evidence type="ECO:0000256" key="6">
    <source>
        <dbReference type="ARBA" id="ARBA00023136"/>
    </source>
</evidence>
<evidence type="ECO:0000259" key="10">
    <source>
        <dbReference type="Pfam" id="PF01757"/>
    </source>
</evidence>
<dbReference type="PANTHER" id="PTHR23028">
    <property type="entry name" value="ACETYLTRANSFERASE"/>
    <property type="match status" value="1"/>
</dbReference>
<feature type="transmembrane region" description="Helical" evidence="9">
    <location>
        <begin position="21"/>
        <end position="37"/>
    </location>
</feature>
<dbReference type="RefSeq" id="WP_203625958.1">
    <property type="nucleotide sequence ID" value="NZ_BOLQ01000001.1"/>
</dbReference>
<dbReference type="EMBL" id="JBHTOC010000001">
    <property type="protein sequence ID" value="MFD1428876.1"/>
    <property type="molecule type" value="Genomic_DNA"/>
</dbReference>
<feature type="domain" description="Acyltransferase 3" evidence="10">
    <location>
        <begin position="18"/>
        <end position="351"/>
    </location>
</feature>
<proteinExistence type="predicted"/>
<feature type="transmembrane region" description="Helical" evidence="9">
    <location>
        <begin position="274"/>
        <end position="297"/>
    </location>
</feature>
<dbReference type="Proteomes" id="UP001597196">
    <property type="component" value="Unassembled WGS sequence"/>
</dbReference>
<feature type="transmembrane region" description="Helical" evidence="9">
    <location>
        <begin position="43"/>
        <end position="65"/>
    </location>
</feature>
<keyword evidence="4 9" id="KW-0812">Transmembrane</keyword>
<keyword evidence="5 9" id="KW-1133">Transmembrane helix</keyword>
<comment type="subcellular location">
    <subcellularLocation>
        <location evidence="1">Cell membrane</location>
        <topology evidence="1">Multi-pass membrane protein</topology>
    </subcellularLocation>
</comment>
<evidence type="ECO:0000256" key="9">
    <source>
        <dbReference type="SAM" id="Phobius"/>
    </source>
</evidence>
<dbReference type="InterPro" id="IPR002656">
    <property type="entry name" value="Acyl_transf_3_dom"/>
</dbReference>
<feature type="transmembrane region" description="Helical" evidence="9">
    <location>
        <begin position="218"/>
        <end position="236"/>
    </location>
</feature>
<keyword evidence="3 11" id="KW-0808">Transferase</keyword>
<evidence type="ECO:0000256" key="5">
    <source>
        <dbReference type="ARBA" id="ARBA00022989"/>
    </source>
</evidence>
<feature type="transmembrane region" description="Helical" evidence="9">
    <location>
        <begin position="86"/>
        <end position="105"/>
    </location>
</feature>
<protein>
    <submittedName>
        <fullName evidence="11">Acyltransferase family protein</fullName>
        <ecNumber evidence="11">2.3.1.-</ecNumber>
    </submittedName>
</protein>
<comment type="caution">
    <text evidence="11">The sequence shown here is derived from an EMBL/GenBank/DDBJ whole genome shotgun (WGS) entry which is preliminary data.</text>
</comment>
<evidence type="ECO:0000256" key="3">
    <source>
        <dbReference type="ARBA" id="ARBA00022679"/>
    </source>
</evidence>
<evidence type="ECO:0000256" key="8">
    <source>
        <dbReference type="SAM" id="MobiDB-lite"/>
    </source>
</evidence>
<accession>A0ABW4CG57</accession>
<feature type="transmembrane region" description="Helical" evidence="9">
    <location>
        <begin position="396"/>
        <end position="413"/>
    </location>
</feature>
<keyword evidence="2" id="KW-1003">Cell membrane</keyword>
<evidence type="ECO:0000313" key="12">
    <source>
        <dbReference type="Proteomes" id="UP001597196"/>
    </source>
</evidence>
<organism evidence="11 12">
    <name type="scientific">Lacticaseibacillus mingshuiensis</name>
    <dbReference type="NCBI Taxonomy" id="2799574"/>
    <lineage>
        <taxon>Bacteria</taxon>
        <taxon>Bacillati</taxon>
        <taxon>Bacillota</taxon>
        <taxon>Bacilli</taxon>
        <taxon>Lactobacillales</taxon>
        <taxon>Lactobacillaceae</taxon>
        <taxon>Lacticaseibacillus</taxon>
    </lineage>
</organism>
<dbReference type="CDD" id="cd01840">
    <property type="entry name" value="SGNH_hydrolase_yrhL_like"/>
    <property type="match status" value="1"/>
</dbReference>
<dbReference type="GO" id="GO:0016746">
    <property type="term" value="F:acyltransferase activity"/>
    <property type="evidence" value="ECO:0007669"/>
    <property type="project" value="UniProtKB-KW"/>
</dbReference>
<name>A0ABW4CG57_9LACO</name>
<dbReference type="InterPro" id="IPR050879">
    <property type="entry name" value="Acyltransferase_3"/>
</dbReference>
<feature type="transmembrane region" description="Helical" evidence="9">
    <location>
        <begin position="309"/>
        <end position="331"/>
    </location>
</feature>
<dbReference type="EC" id="2.3.1.-" evidence="11"/>
<feature type="transmembrane region" description="Helical" evidence="9">
    <location>
        <begin position="180"/>
        <end position="198"/>
    </location>
</feature>
<keyword evidence="12" id="KW-1185">Reference proteome</keyword>
<reference evidence="12" key="1">
    <citation type="journal article" date="2019" name="Int. J. Syst. Evol. Microbiol.">
        <title>The Global Catalogue of Microorganisms (GCM) 10K type strain sequencing project: providing services to taxonomists for standard genome sequencing and annotation.</title>
        <authorList>
            <consortium name="The Broad Institute Genomics Platform"/>
            <consortium name="The Broad Institute Genome Sequencing Center for Infectious Disease"/>
            <person name="Wu L."/>
            <person name="Ma J."/>
        </authorList>
    </citation>
    <scope>NUCLEOTIDE SEQUENCE [LARGE SCALE GENOMIC DNA]</scope>
    <source>
        <strain evidence="12">CCM 8980</strain>
    </source>
</reference>
<gene>
    <name evidence="11" type="ORF">ACFQ4P_01260</name>
</gene>
<feature type="compositionally biased region" description="Low complexity" evidence="8">
    <location>
        <begin position="468"/>
        <end position="477"/>
    </location>
</feature>
<dbReference type="Gene3D" id="3.40.50.1110">
    <property type="entry name" value="SGNH hydrolase"/>
    <property type="match status" value="1"/>
</dbReference>
<sequence>MATNTNAIRNKPKRRYIRGFDGLRTLGVIGVILYHLRPDLFRGGYLGVPIFMVVSGYLITDGLLMEYGRTHRIDLKLFFTKRIKRLYPGLIAVLFATSAYIVLFQQNLLHNLHLMVATNLAYVYNWWQILNGQSYFARYADGESPFTHLWTLSIEGQFYLVWPFLVLAMLYLIKHREQIFNVVFVLAVVSGVWMFVLYHNTASGANFDPSRLYYGTDTRAFSILLGAALAFLWPSAKLSESMPTTSRLFLDGVGTVSLAGMLVMVFFVDSQSAFLYEGGMFLFSLLTMMLVAVVAHPAAHFDRLLSNPVFSYIGSRSYGIYLYQFPVMIFFESRFRDVADHPVLYPVIEVAIILALTELSYRFIEQPIAHFDFRQTGAYLKALVTPSGKMRISRRVVSYLALIILAVGLVGVAKAPGAKDTADDSPLARQLKKNKADEKQKAKELAAARSSIAAARSESESIAKDKSASISVSQSQSRAEESKAAEHPVNQDLQAYGLTQVQLQRAQTIGITGIGDSVMLDGKPILQRIFPKAFIDATVSRQMVDSISTVKHYAATGALANIVLIGLGTNGPFSTAQFDDMMQAIGKDHQVFWINVHVPTRTWQNDVNATLASEAKKYPNLTVIDWYDYAKSHRDWFYDDLVHMNPTGNPYYASLVAKAILAK</sequence>
<feature type="transmembrane region" description="Helical" evidence="9">
    <location>
        <begin position="248"/>
        <end position="268"/>
    </location>
</feature>
<dbReference type="Pfam" id="PF01757">
    <property type="entry name" value="Acyl_transf_3"/>
    <property type="match status" value="1"/>
</dbReference>
<evidence type="ECO:0000313" key="11">
    <source>
        <dbReference type="EMBL" id="MFD1428876.1"/>
    </source>
</evidence>
<dbReference type="InterPro" id="IPR036514">
    <property type="entry name" value="SGNH_hydro_sf"/>
</dbReference>
<evidence type="ECO:0000256" key="4">
    <source>
        <dbReference type="ARBA" id="ARBA00022692"/>
    </source>
</evidence>
<feature type="transmembrane region" description="Helical" evidence="9">
    <location>
        <begin position="343"/>
        <end position="364"/>
    </location>
</feature>